<dbReference type="PROSITE" id="PS51192">
    <property type="entry name" value="HELICASE_ATP_BIND_1"/>
    <property type="match status" value="1"/>
</dbReference>
<accession>A0A9D0YX49</accession>
<dbReference type="InterPro" id="IPR027417">
    <property type="entry name" value="P-loop_NTPase"/>
</dbReference>
<dbReference type="Gene3D" id="2.40.50.140">
    <property type="entry name" value="Nucleic acid-binding proteins"/>
    <property type="match status" value="1"/>
</dbReference>
<dbReference type="SMART" id="SM00487">
    <property type="entry name" value="DEXDc"/>
    <property type="match status" value="1"/>
</dbReference>
<dbReference type="SMART" id="SM00490">
    <property type="entry name" value="HELICc"/>
    <property type="match status" value="1"/>
</dbReference>
<keyword evidence="3" id="KW-0378">Hydrolase</keyword>
<dbReference type="NCBIfam" id="NF008168">
    <property type="entry name" value="PRK10917.2-2"/>
    <property type="match status" value="1"/>
</dbReference>
<keyword evidence="7" id="KW-0234">DNA repair</keyword>
<dbReference type="GO" id="GO:0005524">
    <property type="term" value="F:ATP binding"/>
    <property type="evidence" value="ECO:0007669"/>
    <property type="project" value="UniProtKB-KW"/>
</dbReference>
<keyword evidence="4 10" id="KW-0347">Helicase</keyword>
<dbReference type="SUPFAM" id="SSF50249">
    <property type="entry name" value="Nucleic acid-binding proteins"/>
    <property type="match status" value="1"/>
</dbReference>
<reference evidence="10" key="1">
    <citation type="submission" date="2020-10" db="EMBL/GenBank/DDBJ databases">
        <authorList>
            <person name="Gilroy R."/>
        </authorList>
    </citation>
    <scope>NUCLEOTIDE SEQUENCE</scope>
    <source>
        <strain evidence="10">ChiHile30-977</strain>
    </source>
</reference>
<gene>
    <name evidence="10" type="primary">recG</name>
    <name evidence="10" type="ORF">IAA66_05520</name>
</gene>
<dbReference type="CDD" id="cd04488">
    <property type="entry name" value="RecG_wedge_OBF"/>
    <property type="match status" value="1"/>
</dbReference>
<dbReference type="PANTHER" id="PTHR47964:SF1">
    <property type="entry name" value="ATP-DEPENDENT DNA HELICASE HOMOLOG RECG, CHLOROPLASTIC"/>
    <property type="match status" value="1"/>
</dbReference>
<dbReference type="Proteomes" id="UP000886819">
    <property type="component" value="Unassembled WGS sequence"/>
</dbReference>
<dbReference type="Gene3D" id="3.40.50.300">
    <property type="entry name" value="P-loop containing nucleotide triphosphate hydrolases"/>
    <property type="match status" value="2"/>
</dbReference>
<evidence type="ECO:0000256" key="5">
    <source>
        <dbReference type="ARBA" id="ARBA00022840"/>
    </source>
</evidence>
<dbReference type="CDD" id="cd17992">
    <property type="entry name" value="DEXHc_RecG"/>
    <property type="match status" value="1"/>
</dbReference>
<feature type="domain" description="Helicase ATP-binding" evidence="8">
    <location>
        <begin position="260"/>
        <end position="423"/>
    </location>
</feature>
<proteinExistence type="predicted"/>
<evidence type="ECO:0000256" key="1">
    <source>
        <dbReference type="ARBA" id="ARBA00022741"/>
    </source>
</evidence>
<evidence type="ECO:0000256" key="7">
    <source>
        <dbReference type="ARBA" id="ARBA00023204"/>
    </source>
</evidence>
<evidence type="ECO:0000259" key="9">
    <source>
        <dbReference type="PROSITE" id="PS51194"/>
    </source>
</evidence>
<dbReference type="GO" id="GO:0003678">
    <property type="term" value="F:DNA helicase activity"/>
    <property type="evidence" value="ECO:0007669"/>
    <property type="project" value="TreeGrafter"/>
</dbReference>
<dbReference type="Pfam" id="PF17191">
    <property type="entry name" value="RecG_wedge"/>
    <property type="match status" value="1"/>
</dbReference>
<dbReference type="NCBIfam" id="NF008165">
    <property type="entry name" value="PRK10917.1-3"/>
    <property type="match status" value="1"/>
</dbReference>
<reference evidence="10" key="2">
    <citation type="journal article" date="2021" name="PeerJ">
        <title>Extensive microbial diversity within the chicken gut microbiome revealed by metagenomics and culture.</title>
        <authorList>
            <person name="Gilroy R."/>
            <person name="Ravi A."/>
            <person name="Getino M."/>
            <person name="Pursley I."/>
            <person name="Horton D.L."/>
            <person name="Alikhan N.F."/>
            <person name="Baker D."/>
            <person name="Gharbi K."/>
            <person name="Hall N."/>
            <person name="Watson M."/>
            <person name="Adriaenssens E.M."/>
            <person name="Foster-Nyarko E."/>
            <person name="Jarju S."/>
            <person name="Secka A."/>
            <person name="Antonio M."/>
            <person name="Oren A."/>
            <person name="Chaudhuri R.R."/>
            <person name="La Ragione R."/>
            <person name="Hildebrand F."/>
            <person name="Pallen M.J."/>
        </authorList>
    </citation>
    <scope>NUCLEOTIDE SEQUENCE</scope>
    <source>
        <strain evidence="10">ChiHile30-977</strain>
    </source>
</reference>
<dbReference type="SUPFAM" id="SSF52540">
    <property type="entry name" value="P-loop containing nucleoside triphosphate hydrolases"/>
    <property type="match status" value="1"/>
</dbReference>
<dbReference type="InterPro" id="IPR001650">
    <property type="entry name" value="Helicase_C-like"/>
</dbReference>
<dbReference type="InterPro" id="IPR014001">
    <property type="entry name" value="Helicase_ATP-bd"/>
</dbReference>
<dbReference type="PROSITE" id="PS51194">
    <property type="entry name" value="HELICASE_CTER"/>
    <property type="match status" value="1"/>
</dbReference>
<dbReference type="InterPro" id="IPR033454">
    <property type="entry name" value="RecG_wedge"/>
</dbReference>
<evidence type="ECO:0000256" key="4">
    <source>
        <dbReference type="ARBA" id="ARBA00022806"/>
    </source>
</evidence>
<keyword evidence="1" id="KW-0547">Nucleotide-binding</keyword>
<comment type="caution">
    <text evidence="10">The sequence shown here is derived from an EMBL/GenBank/DDBJ whole genome shotgun (WGS) entry which is preliminary data.</text>
</comment>
<feature type="domain" description="Helicase C-terminal" evidence="9">
    <location>
        <begin position="456"/>
        <end position="620"/>
    </location>
</feature>
<name>A0A9D0YX49_9FIRM</name>
<evidence type="ECO:0000259" key="8">
    <source>
        <dbReference type="PROSITE" id="PS51192"/>
    </source>
</evidence>
<dbReference type="AlphaFoldDB" id="A0A9D0YX49"/>
<dbReference type="GO" id="GO:0003677">
    <property type="term" value="F:DNA binding"/>
    <property type="evidence" value="ECO:0007669"/>
    <property type="project" value="UniProtKB-KW"/>
</dbReference>
<sequence>MLTWDDVKGVGPARRAALEQAGFFTPEQLAQRLPVGYRDTRNVTPLAELRAGMETAFEGIVAPQARLVRLGRQSYVTARIEDGSGSLKCTWFSAPWMVKSLPTGRRVRLYGRVSRQKNGALLGVNPMLVDEPGIQPVYRPIDTLPPKTMRRLIAAALDAGRFDDALPETFRSRYALCPRQFALRQAHFPESMEALNQARRRLAFEELTLFQTHLQGLRLRRDARGCVIPAAADEIRAFWRAMPFSPTGAQARVLDELAADMASDRPMARLVQGDVGCGKTAIALGALYLAARAGFQGAMMAPTEVLAAQHFRTATRLLEPLGISCALLTGKLPAAARRRAREMAATGEAQVVIGTHALIAQGVTYKNLGLAVTDEQHRFGVRQRTALAGRGDGLAPNVLVLSATPIPRTLSLILFGDLDVSVVNELPPGRTPVRTHIVPETRREGMYGFLRAQAAQGRQAYIVCPLVEESEALDCASASEMAQALAKGPLQSLRVGLAHGRMRQEEKERALEAFARGETDVLVSTSVVEVGVDVPNATVMVIENADRFGLSQLHQLRGRVGRGAVESYCFLMAPPNERLETLTATTDGFVIAQKDLEQRGPGEWFGTRQHGAPEMPGAALCSDVRLLEETQQAVRALLSDPLRAHEAEQMRRAAQARFGDTEDVGIN</sequence>
<evidence type="ECO:0000256" key="2">
    <source>
        <dbReference type="ARBA" id="ARBA00022763"/>
    </source>
</evidence>
<protein>
    <submittedName>
        <fullName evidence="10">ATP-dependent DNA helicase RecG</fullName>
    </submittedName>
</protein>
<evidence type="ECO:0000313" key="10">
    <source>
        <dbReference type="EMBL" id="HIQ63031.1"/>
    </source>
</evidence>
<evidence type="ECO:0000313" key="11">
    <source>
        <dbReference type="Proteomes" id="UP000886819"/>
    </source>
</evidence>
<evidence type="ECO:0000256" key="6">
    <source>
        <dbReference type="ARBA" id="ARBA00023125"/>
    </source>
</evidence>
<dbReference type="PANTHER" id="PTHR47964">
    <property type="entry name" value="ATP-DEPENDENT DNA HELICASE HOMOLOG RECG, CHLOROPLASTIC"/>
    <property type="match status" value="1"/>
</dbReference>
<dbReference type="InterPro" id="IPR047112">
    <property type="entry name" value="RecG/Mfd"/>
</dbReference>
<keyword evidence="6" id="KW-0238">DNA-binding</keyword>
<dbReference type="Pfam" id="PF00271">
    <property type="entry name" value="Helicase_C"/>
    <property type="match status" value="1"/>
</dbReference>
<keyword evidence="2" id="KW-0227">DNA damage</keyword>
<evidence type="ECO:0000256" key="3">
    <source>
        <dbReference type="ARBA" id="ARBA00022801"/>
    </source>
</evidence>
<dbReference type="InterPro" id="IPR012340">
    <property type="entry name" value="NA-bd_OB-fold"/>
</dbReference>
<dbReference type="Pfam" id="PF00270">
    <property type="entry name" value="DEAD"/>
    <property type="match status" value="1"/>
</dbReference>
<keyword evidence="5" id="KW-0067">ATP-binding</keyword>
<dbReference type="GO" id="GO:0006281">
    <property type="term" value="P:DNA repair"/>
    <property type="evidence" value="ECO:0007669"/>
    <property type="project" value="UniProtKB-KW"/>
</dbReference>
<dbReference type="InterPro" id="IPR011545">
    <property type="entry name" value="DEAD/DEAH_box_helicase_dom"/>
</dbReference>
<dbReference type="GO" id="GO:0016787">
    <property type="term" value="F:hydrolase activity"/>
    <property type="evidence" value="ECO:0007669"/>
    <property type="project" value="UniProtKB-KW"/>
</dbReference>
<organism evidence="10 11">
    <name type="scientific">Candidatus Avichristensenella intestinipullorum</name>
    <dbReference type="NCBI Taxonomy" id="2840693"/>
    <lineage>
        <taxon>Bacteria</taxon>
        <taxon>Bacillati</taxon>
        <taxon>Bacillota</taxon>
        <taxon>Clostridia</taxon>
        <taxon>Candidatus Avichristensenella</taxon>
    </lineage>
</organism>
<dbReference type="EMBL" id="DVFI01000086">
    <property type="protein sequence ID" value="HIQ63031.1"/>
    <property type="molecule type" value="Genomic_DNA"/>
</dbReference>